<dbReference type="GeneID" id="13795004"/>
<dbReference type="InterPro" id="IPR029020">
    <property type="entry name" value="Ammonium/urea_transptr"/>
</dbReference>
<protein>
    <submittedName>
        <fullName evidence="8">Putative urea transporter</fullName>
    </submittedName>
</protein>
<gene>
    <name evidence="8" type="ordered locus">Ngar_c06090</name>
</gene>
<dbReference type="InterPro" id="IPR004937">
    <property type="entry name" value="Urea_transporter"/>
</dbReference>
<dbReference type="PANTHER" id="PTHR10464:SF4">
    <property type="entry name" value="UREA TRANSPORTER"/>
    <property type="match status" value="1"/>
</dbReference>
<keyword evidence="5 7" id="KW-1133">Transmembrane helix</keyword>
<feature type="transmembrane region" description="Helical" evidence="7">
    <location>
        <begin position="73"/>
        <end position="91"/>
    </location>
</feature>
<evidence type="ECO:0000256" key="4">
    <source>
        <dbReference type="ARBA" id="ARBA00022692"/>
    </source>
</evidence>
<evidence type="ECO:0000313" key="9">
    <source>
        <dbReference type="Proteomes" id="UP000008037"/>
    </source>
</evidence>
<dbReference type="GO" id="GO:0015204">
    <property type="term" value="F:urea transmembrane transporter activity"/>
    <property type="evidence" value="ECO:0007669"/>
    <property type="project" value="InterPro"/>
</dbReference>
<dbReference type="Proteomes" id="UP000008037">
    <property type="component" value="Chromosome"/>
</dbReference>
<dbReference type="PANTHER" id="PTHR10464">
    <property type="entry name" value="UREA TRANSPORTER"/>
    <property type="match status" value="1"/>
</dbReference>
<dbReference type="InParanoid" id="K0IHZ2"/>
<comment type="subcellular location">
    <subcellularLocation>
        <location evidence="1">Cell membrane</location>
        <topology evidence="1">Multi-pass membrane protein</topology>
    </subcellularLocation>
</comment>
<accession>K0IHZ2</accession>
<evidence type="ECO:0000256" key="2">
    <source>
        <dbReference type="ARBA" id="ARBA00005914"/>
    </source>
</evidence>
<dbReference type="RefSeq" id="WP_015018098.1">
    <property type="nucleotide sequence ID" value="NC_018719.1"/>
</dbReference>
<keyword evidence="3" id="KW-1003">Cell membrane</keyword>
<evidence type="ECO:0000313" key="8">
    <source>
        <dbReference type="EMBL" id="AFU57552.1"/>
    </source>
</evidence>
<feature type="transmembrane region" description="Helical" evidence="7">
    <location>
        <begin position="342"/>
        <end position="363"/>
    </location>
</feature>
<comment type="similarity">
    <text evidence="2">Belongs to the urea transporter family.</text>
</comment>
<dbReference type="HOGENOM" id="CLU_047509_0_1_2"/>
<feature type="transmembrane region" description="Helical" evidence="7">
    <location>
        <begin position="290"/>
        <end position="307"/>
    </location>
</feature>
<feature type="transmembrane region" description="Helical" evidence="7">
    <location>
        <begin position="103"/>
        <end position="125"/>
    </location>
</feature>
<dbReference type="AlphaFoldDB" id="K0IHZ2"/>
<name>K0IHZ2_NITGG</name>
<dbReference type="BioCyc" id="CNIT1237085:G1324-607-MONOMER"/>
<sequence>MAIPTYSTGDPALDFFFTLFNGIAEVPLFSSPITGILILAGVFLASRKAGAMMVLAGLIGAGVAILAGADYGLVTFGLFGYNSILTGMAFWSGPFVKANKATFFISVFGAAITAFSWMAFAHLMGDMFALGSTAAGWAIPGFTSSFIFTTWALMYATKRFGHDIWPAPAPPPKEELIAGSGNPMTSDAGSFKWTPKEFMIATLKGVSQVTFVENWKTGVFWVVGLTLAFELAPFIAGVQDRPWWTNGYTAQWNEFSPLYLAGLMALLGSGIGVAMAILTKLPTAEIRMGLHGFNQVLVMIALTSFVPLTPQSFMMAVFATIGCCFLMPALQRFFGQWGLPALTGPFVFTAWIFLLATSGFQNIPAGLGWSRP</sequence>
<keyword evidence="6 7" id="KW-0472">Membrane</keyword>
<feature type="transmembrane region" description="Helical" evidence="7">
    <location>
        <begin position="137"/>
        <end position="156"/>
    </location>
</feature>
<dbReference type="OrthoDB" id="7045at2157"/>
<reference evidence="8 9" key="1">
    <citation type="journal article" date="2012" name="Environ. Microbiol.">
        <title>The genome of the ammonia-oxidizing Candidatus Nitrososphaera gargensis: insights into metabolic versatility and environmental adaptations.</title>
        <authorList>
            <person name="Spang A."/>
            <person name="Poehlein A."/>
            <person name="Offre P."/>
            <person name="Zumbragel S."/>
            <person name="Haider S."/>
            <person name="Rychlik N."/>
            <person name="Nowka B."/>
            <person name="Schmeisser C."/>
            <person name="Lebedeva E.V."/>
            <person name="Rattei T."/>
            <person name="Bohm C."/>
            <person name="Schmid M."/>
            <person name="Galushko A."/>
            <person name="Hatzenpichler R."/>
            <person name="Weinmaier T."/>
            <person name="Daniel R."/>
            <person name="Schleper C."/>
            <person name="Spieck E."/>
            <person name="Streit W."/>
            <person name="Wagner M."/>
        </authorList>
    </citation>
    <scope>NUCLEOTIDE SEQUENCE [LARGE SCALE GENOMIC DNA]</scope>
    <source>
        <strain evidence="9">Ga9.2</strain>
    </source>
</reference>
<feature type="transmembrane region" description="Helical" evidence="7">
    <location>
        <begin position="15"/>
        <end position="42"/>
    </location>
</feature>
<evidence type="ECO:0000256" key="7">
    <source>
        <dbReference type="SAM" id="Phobius"/>
    </source>
</evidence>
<dbReference type="KEGG" id="nga:Ngar_c06090"/>
<keyword evidence="9" id="KW-1185">Reference proteome</keyword>
<organism evidence="8 9">
    <name type="scientific">Nitrososphaera gargensis (strain Ga9.2)</name>
    <dbReference type="NCBI Taxonomy" id="1237085"/>
    <lineage>
        <taxon>Archaea</taxon>
        <taxon>Nitrososphaerota</taxon>
        <taxon>Nitrososphaeria</taxon>
        <taxon>Nitrososphaerales</taxon>
        <taxon>Nitrososphaeraceae</taxon>
        <taxon>Nitrososphaera</taxon>
    </lineage>
</organism>
<feature type="transmembrane region" description="Helical" evidence="7">
    <location>
        <begin position="49"/>
        <end position="67"/>
    </location>
</feature>
<dbReference type="GO" id="GO:0005886">
    <property type="term" value="C:plasma membrane"/>
    <property type="evidence" value="ECO:0007669"/>
    <property type="project" value="UniProtKB-SubCell"/>
</dbReference>
<dbReference type="Gene3D" id="1.10.3430.10">
    <property type="entry name" value="Ammonium transporter AmtB like domains"/>
    <property type="match status" value="2"/>
</dbReference>
<evidence type="ECO:0000256" key="5">
    <source>
        <dbReference type="ARBA" id="ARBA00022989"/>
    </source>
</evidence>
<proteinExistence type="inferred from homology"/>
<evidence type="ECO:0000256" key="3">
    <source>
        <dbReference type="ARBA" id="ARBA00022475"/>
    </source>
</evidence>
<dbReference type="EMBL" id="CP002408">
    <property type="protein sequence ID" value="AFU57552.1"/>
    <property type="molecule type" value="Genomic_DNA"/>
</dbReference>
<feature type="transmembrane region" description="Helical" evidence="7">
    <location>
        <begin position="218"/>
        <end position="238"/>
    </location>
</feature>
<dbReference type="STRING" id="1237085.Ngar_c06090"/>
<feature type="transmembrane region" description="Helical" evidence="7">
    <location>
        <begin position="258"/>
        <end position="278"/>
    </location>
</feature>
<evidence type="ECO:0000256" key="1">
    <source>
        <dbReference type="ARBA" id="ARBA00004651"/>
    </source>
</evidence>
<keyword evidence="4 7" id="KW-0812">Transmembrane</keyword>
<evidence type="ECO:0000256" key="6">
    <source>
        <dbReference type="ARBA" id="ARBA00023136"/>
    </source>
</evidence>
<dbReference type="Pfam" id="PF03253">
    <property type="entry name" value="UT"/>
    <property type="match status" value="3"/>
</dbReference>